<keyword evidence="3 4" id="KW-0408">Iron</keyword>
<evidence type="ECO:0000313" key="8">
    <source>
        <dbReference type="Proteomes" id="UP000542125"/>
    </source>
</evidence>
<dbReference type="Gene3D" id="3.30.365.10">
    <property type="entry name" value="Aldehyde oxidase/xanthine dehydrogenase, molybdopterin binding domain"/>
    <property type="match status" value="1"/>
</dbReference>
<dbReference type="InterPro" id="IPR037165">
    <property type="entry name" value="AldOxase/xan_DH_Mopterin-bd_sf"/>
</dbReference>
<accession>A0A7Y9IRT4</accession>
<reference evidence="7 8" key="1">
    <citation type="submission" date="2020-07" db="EMBL/GenBank/DDBJ databases">
        <title>Genomic Encyclopedia of Type Strains, Phase IV (KMG-V): Genome sequencing to study the core and pangenomes of soil and plant-associated prokaryotes.</title>
        <authorList>
            <person name="Whitman W."/>
        </authorList>
    </citation>
    <scope>NUCLEOTIDE SEQUENCE [LARGE SCALE GENOMIC DNA]</scope>
    <source>
        <strain evidence="7 8">SAS40</strain>
    </source>
</reference>
<sequence>MPQGVMPQGVMAGAVLRPPALTWNGTAYTGPIMAGLDVVAAERLPGVLRVVTLGNFVGVVALTSVHAQDALARLAPQWQPRPMPLAGEGAVLRAGSRTYSWPVPSDADATWALAWVREGRVDVWTATPAPAGLALELADLLALTVDAVRVHGNGKLSDDVKGGSNDCDDFQRDGMRHDGLRSDGIRGDSVRGNVMRDQGTQRGLGVWDAAADAALLSQAVGRPVRVACAGGAPAASTQIAVGATLHPAGPSRHVTVDTDRVPWRRPSLARLLSHESPVVRVGPAIDMPYQVDGIAIFSPGRIDVPIPQISTDDIVHANVFAAESFIDELARDQGVSPVDFRLARIDHPRSVRVIRDVARRAQWGANLDASDDVRRGRGFAFVSQPDAAGEPAQSVAAWVVDVAVDPDGGVSVTRVVAGQESATMSAPPLEGTPVHASDRTQIGTQLETRVRQAAQRMIQTPPTFDTDTSLPDEAAHLPIVPMAVDVTQSGPASASPGDLGWRPAIDAPAAAAIANAIFDATGVRLRSPPFQTLGNRRLLATRPENKARAWTAVLAGGLGLAAAGLLAASPWRSAIPPAVFDPGLYSEQAIERGRRVAAAGDCVVCHTAPGGVPNVGGLALDTPFGTIYSTNITPDRNTGIGAWSLPAFERAMREGIHRDGRHLYPAFPYTSFAKMSDGDIQSLYAYLMTREPVAYTPPATALAFPYNVRGVMAGWNTLFLDRGVYQPDPTQSLAWNRGAYLVQGAGHCGACHTPRNPLGAEKRGMADFLAGGTAEGWEAPALNGRSRSPLPWTETDFFQYLRTGYSARHGVAAGPMAPVVQSMAALPDADIAAMSTYLVSLQAEPDVKREVLTVTQLEQRGNDRADLLHGLGARLYQGACAVCHDPGQGPASQAARPSLALATSLHSDSPDNLLQVILQGIQSPAHPDLGVMPGYADVLDDVQIEALALYLQQRHTDSAAPWTGVRDRARELRAGHAPAR</sequence>
<feature type="domain" description="Cytochrome c" evidence="6">
    <location>
        <begin position="588"/>
        <end position="691"/>
    </location>
</feature>
<dbReference type="Pfam" id="PF00034">
    <property type="entry name" value="Cytochrom_C"/>
    <property type="match status" value="2"/>
</dbReference>
<feature type="domain" description="Cytochrome c" evidence="6">
    <location>
        <begin position="867"/>
        <end position="955"/>
    </location>
</feature>
<gene>
    <name evidence="7" type="ORF">FHW18_001090</name>
</gene>
<evidence type="ECO:0000256" key="3">
    <source>
        <dbReference type="ARBA" id="ARBA00023004"/>
    </source>
</evidence>
<evidence type="ECO:0000313" key="7">
    <source>
        <dbReference type="EMBL" id="NYE81819.1"/>
    </source>
</evidence>
<dbReference type="EMBL" id="JACBYR010000001">
    <property type="protein sequence ID" value="NYE81819.1"/>
    <property type="molecule type" value="Genomic_DNA"/>
</dbReference>
<feature type="domain" description="Cytochrome c" evidence="6">
    <location>
        <begin position="733"/>
        <end position="842"/>
    </location>
</feature>
<evidence type="ECO:0000259" key="6">
    <source>
        <dbReference type="PROSITE" id="PS51007"/>
    </source>
</evidence>
<evidence type="ECO:0000256" key="1">
    <source>
        <dbReference type="ARBA" id="ARBA00022617"/>
    </source>
</evidence>
<dbReference type="SMART" id="SM01008">
    <property type="entry name" value="Ald_Xan_dh_C"/>
    <property type="match status" value="1"/>
</dbReference>
<feature type="compositionally biased region" description="Basic and acidic residues" evidence="5">
    <location>
        <begin position="171"/>
        <end position="189"/>
    </location>
</feature>
<keyword evidence="7" id="KW-0560">Oxidoreductase</keyword>
<keyword evidence="2 4" id="KW-0479">Metal-binding</keyword>
<dbReference type="PANTHER" id="PTHR35008:SF8">
    <property type="entry name" value="ALCOHOL DEHYDROGENASE CYTOCHROME C SUBUNIT"/>
    <property type="match status" value="1"/>
</dbReference>
<dbReference type="InterPro" id="IPR036909">
    <property type="entry name" value="Cyt_c-like_dom_sf"/>
</dbReference>
<dbReference type="GO" id="GO:0009055">
    <property type="term" value="F:electron transfer activity"/>
    <property type="evidence" value="ECO:0007669"/>
    <property type="project" value="InterPro"/>
</dbReference>
<evidence type="ECO:0000256" key="5">
    <source>
        <dbReference type="SAM" id="MobiDB-lite"/>
    </source>
</evidence>
<organism evidence="7 8">
    <name type="scientific">Pigmentiphaga litoralis</name>
    <dbReference type="NCBI Taxonomy" id="516702"/>
    <lineage>
        <taxon>Bacteria</taxon>
        <taxon>Pseudomonadati</taxon>
        <taxon>Pseudomonadota</taxon>
        <taxon>Betaproteobacteria</taxon>
        <taxon>Burkholderiales</taxon>
        <taxon>Alcaligenaceae</taxon>
        <taxon>Pigmentiphaga</taxon>
    </lineage>
</organism>
<dbReference type="RefSeq" id="WP_179584128.1">
    <property type="nucleotide sequence ID" value="NZ_JACBYR010000001.1"/>
</dbReference>
<dbReference type="EC" id="1.17.2.1" evidence="7"/>
<dbReference type="SUPFAM" id="SSF56003">
    <property type="entry name" value="Molybdenum cofactor-binding domain"/>
    <property type="match status" value="1"/>
</dbReference>
<keyword evidence="1 4" id="KW-0349">Heme</keyword>
<evidence type="ECO:0000256" key="2">
    <source>
        <dbReference type="ARBA" id="ARBA00022723"/>
    </source>
</evidence>
<dbReference type="GO" id="GO:0020037">
    <property type="term" value="F:heme binding"/>
    <property type="evidence" value="ECO:0007669"/>
    <property type="project" value="InterPro"/>
</dbReference>
<dbReference type="GO" id="GO:0016491">
    <property type="term" value="F:oxidoreductase activity"/>
    <property type="evidence" value="ECO:0007669"/>
    <property type="project" value="UniProtKB-KW"/>
</dbReference>
<dbReference type="InterPro" id="IPR000674">
    <property type="entry name" value="Ald_Oxase/Xan_DH_a/b"/>
</dbReference>
<dbReference type="Gene3D" id="1.10.760.10">
    <property type="entry name" value="Cytochrome c-like domain"/>
    <property type="match status" value="3"/>
</dbReference>
<dbReference type="InterPro" id="IPR009056">
    <property type="entry name" value="Cyt_c-like_dom"/>
</dbReference>
<dbReference type="AlphaFoldDB" id="A0A7Y9IRT4"/>
<proteinExistence type="predicted"/>
<name>A0A7Y9IRT4_9BURK</name>
<dbReference type="InterPro" id="IPR051459">
    <property type="entry name" value="Cytochrome_c-type_DH"/>
</dbReference>
<dbReference type="PANTHER" id="PTHR35008">
    <property type="entry name" value="BLL4482 PROTEIN-RELATED"/>
    <property type="match status" value="1"/>
</dbReference>
<protein>
    <submittedName>
        <fullName evidence="7">Nicotinate dehydrogenase subunit B</fullName>
        <ecNumber evidence="7">1.17.2.1</ecNumber>
    </submittedName>
</protein>
<dbReference type="SUPFAM" id="SSF46626">
    <property type="entry name" value="Cytochrome c"/>
    <property type="match status" value="3"/>
</dbReference>
<dbReference type="SUPFAM" id="SSF54665">
    <property type="entry name" value="CO dehydrogenase molybdoprotein N-domain-like"/>
    <property type="match status" value="1"/>
</dbReference>
<feature type="region of interest" description="Disordered" evidence="5">
    <location>
        <begin position="171"/>
        <end position="191"/>
    </location>
</feature>
<keyword evidence="8" id="KW-1185">Reference proteome</keyword>
<dbReference type="PROSITE" id="PS51007">
    <property type="entry name" value="CYTC"/>
    <property type="match status" value="3"/>
</dbReference>
<dbReference type="InterPro" id="IPR036856">
    <property type="entry name" value="Ald_Oxase/Xan_DH_a/b_sf"/>
</dbReference>
<comment type="caution">
    <text evidence="7">The sequence shown here is derived from an EMBL/GenBank/DDBJ whole genome shotgun (WGS) entry which is preliminary data.</text>
</comment>
<dbReference type="Pfam" id="PF13442">
    <property type="entry name" value="Cytochrome_CBB3"/>
    <property type="match status" value="1"/>
</dbReference>
<dbReference type="Proteomes" id="UP000542125">
    <property type="component" value="Unassembled WGS sequence"/>
</dbReference>
<evidence type="ECO:0000256" key="4">
    <source>
        <dbReference type="PROSITE-ProRule" id="PRU00433"/>
    </source>
</evidence>
<dbReference type="GO" id="GO:0046872">
    <property type="term" value="F:metal ion binding"/>
    <property type="evidence" value="ECO:0007669"/>
    <property type="project" value="UniProtKB-KW"/>
</dbReference>